<dbReference type="Pfam" id="PF12796">
    <property type="entry name" value="Ank_2"/>
    <property type="match status" value="3"/>
</dbReference>
<dbReference type="WBParaSite" id="ACAC_0000825901-mRNA-1">
    <property type="protein sequence ID" value="ACAC_0000825901-mRNA-1"/>
    <property type="gene ID" value="ACAC_0000825901"/>
</dbReference>
<feature type="repeat" description="ANK" evidence="3">
    <location>
        <begin position="237"/>
        <end position="269"/>
    </location>
</feature>
<dbReference type="SMART" id="SM00248">
    <property type="entry name" value="ANK"/>
    <property type="match status" value="8"/>
</dbReference>
<feature type="repeat" description="ANK" evidence="3">
    <location>
        <begin position="204"/>
        <end position="236"/>
    </location>
</feature>
<feature type="repeat" description="ANK" evidence="3">
    <location>
        <begin position="137"/>
        <end position="160"/>
    </location>
</feature>
<evidence type="ECO:0000256" key="1">
    <source>
        <dbReference type="ARBA" id="ARBA00022737"/>
    </source>
</evidence>
<dbReference type="Pfam" id="PF13606">
    <property type="entry name" value="Ank_3"/>
    <property type="match status" value="1"/>
</dbReference>
<name>A0A158P9H7_ANGCA</name>
<evidence type="ECO:0000256" key="3">
    <source>
        <dbReference type="PROSITE-ProRule" id="PRU00023"/>
    </source>
</evidence>
<feature type="repeat" description="ANK" evidence="3">
    <location>
        <begin position="307"/>
        <end position="325"/>
    </location>
</feature>
<dbReference type="PANTHER" id="PTHR24198">
    <property type="entry name" value="ANKYRIN REPEAT AND PROTEIN KINASE DOMAIN-CONTAINING PROTEIN"/>
    <property type="match status" value="1"/>
</dbReference>
<dbReference type="PRINTS" id="PR01415">
    <property type="entry name" value="ANKYRIN"/>
</dbReference>
<keyword evidence="4" id="KW-1185">Reference proteome</keyword>
<keyword evidence="1" id="KW-0677">Repeat</keyword>
<dbReference type="InterPro" id="IPR036770">
    <property type="entry name" value="Ankyrin_rpt-contain_sf"/>
</dbReference>
<dbReference type="AlphaFoldDB" id="A0A158P9H7"/>
<dbReference type="InterPro" id="IPR002110">
    <property type="entry name" value="Ankyrin_rpt"/>
</dbReference>
<proteinExistence type="predicted"/>
<dbReference type="Proteomes" id="UP000035642">
    <property type="component" value="Unassembled WGS sequence"/>
</dbReference>
<protein>
    <submittedName>
        <fullName evidence="5">ANK_REP_REGION domain-containing protein</fullName>
    </submittedName>
</protein>
<dbReference type="SUPFAM" id="SSF48403">
    <property type="entry name" value="Ankyrin repeat"/>
    <property type="match status" value="2"/>
</dbReference>
<evidence type="ECO:0000313" key="4">
    <source>
        <dbReference type="Proteomes" id="UP000035642"/>
    </source>
</evidence>
<dbReference type="PANTHER" id="PTHR24198:SF165">
    <property type="entry name" value="ANKYRIN REPEAT-CONTAINING PROTEIN-RELATED"/>
    <property type="match status" value="1"/>
</dbReference>
<reference evidence="4" key="1">
    <citation type="submission" date="2012-09" db="EMBL/GenBank/DDBJ databases">
        <authorList>
            <person name="Martin A.A."/>
        </authorList>
    </citation>
    <scope>NUCLEOTIDE SEQUENCE</scope>
</reference>
<accession>A0A158P9H7</accession>
<sequence length="325" mass="34575">LPIHLACARKSKAAYFIVRQILDLFEQQVLETDANGFMPIHLALKEGNVSQAELLLSHHAHQQSTSTDGAGDTLLHFACRSGSMDAVRVAIAAGCDDANKQNAVGRTALHEVAYLGDANLLKLMFKLHANANVHDKDDKTPVHIAAERGFTSIVEQLIDKFGGSIRARTKDGSTLLHIAACSGHTSTALAFLKRGVPLFMPNKKGALGLHSAAAAGFNEVVQMLIARGTNVDIRTRDNYTALHVAVQSGKASVVETLLGYGADIHVRGGALGQTALHIAASLSGPEARECAMMLLKSGGQPDVPQEDGETCLHLAARNGNKEIMR</sequence>
<dbReference type="Gene3D" id="1.25.40.20">
    <property type="entry name" value="Ankyrin repeat-containing domain"/>
    <property type="match status" value="4"/>
</dbReference>
<feature type="repeat" description="ANK" evidence="3">
    <location>
        <begin position="104"/>
        <end position="136"/>
    </location>
</feature>
<evidence type="ECO:0000256" key="2">
    <source>
        <dbReference type="ARBA" id="ARBA00023043"/>
    </source>
</evidence>
<organism evidence="4 5">
    <name type="scientific">Angiostrongylus cantonensis</name>
    <name type="common">Rat lungworm</name>
    <dbReference type="NCBI Taxonomy" id="6313"/>
    <lineage>
        <taxon>Eukaryota</taxon>
        <taxon>Metazoa</taxon>
        <taxon>Ecdysozoa</taxon>
        <taxon>Nematoda</taxon>
        <taxon>Chromadorea</taxon>
        <taxon>Rhabditida</taxon>
        <taxon>Rhabditina</taxon>
        <taxon>Rhabditomorpha</taxon>
        <taxon>Strongyloidea</taxon>
        <taxon>Metastrongylidae</taxon>
        <taxon>Angiostrongylus</taxon>
    </lineage>
</organism>
<reference evidence="5" key="2">
    <citation type="submission" date="2016-04" db="UniProtKB">
        <authorList>
            <consortium name="WormBaseParasite"/>
        </authorList>
    </citation>
    <scope>IDENTIFICATION</scope>
</reference>
<feature type="repeat" description="ANK" evidence="3">
    <location>
        <begin position="171"/>
        <end position="203"/>
    </location>
</feature>
<dbReference type="STRING" id="6313.A0A158P9H7"/>
<feature type="repeat" description="ANK" evidence="3">
    <location>
        <begin position="35"/>
        <end position="67"/>
    </location>
</feature>
<evidence type="ECO:0000313" key="5">
    <source>
        <dbReference type="WBParaSite" id="ACAC_0000825901-mRNA-1"/>
    </source>
</evidence>
<dbReference type="PROSITE" id="PS50297">
    <property type="entry name" value="ANK_REP_REGION"/>
    <property type="match status" value="7"/>
</dbReference>
<feature type="repeat" description="ANK" evidence="3">
    <location>
        <begin position="70"/>
        <end position="102"/>
    </location>
</feature>
<dbReference type="PROSITE" id="PS50088">
    <property type="entry name" value="ANK_REPEAT"/>
    <property type="match status" value="8"/>
</dbReference>
<keyword evidence="2 3" id="KW-0040">ANK repeat</keyword>